<evidence type="ECO:0000259" key="2">
    <source>
        <dbReference type="PROSITE" id="PS50011"/>
    </source>
</evidence>
<dbReference type="GO" id="GO:0005737">
    <property type="term" value="C:cytoplasm"/>
    <property type="evidence" value="ECO:0007669"/>
    <property type="project" value="TreeGrafter"/>
</dbReference>
<protein>
    <submittedName>
        <fullName evidence="3">Putative serine/threonine protein kinase</fullName>
    </submittedName>
</protein>
<name>G7GY98_9ACTN</name>
<dbReference type="InterPro" id="IPR008271">
    <property type="entry name" value="Ser/Thr_kinase_AS"/>
</dbReference>
<feature type="region of interest" description="Disordered" evidence="1">
    <location>
        <begin position="1"/>
        <end position="36"/>
    </location>
</feature>
<organism evidence="3 4">
    <name type="scientific">Gordonia araii NBRC 100433</name>
    <dbReference type="NCBI Taxonomy" id="1073574"/>
    <lineage>
        <taxon>Bacteria</taxon>
        <taxon>Bacillati</taxon>
        <taxon>Actinomycetota</taxon>
        <taxon>Actinomycetes</taxon>
        <taxon>Mycobacteriales</taxon>
        <taxon>Gordoniaceae</taxon>
        <taxon>Gordonia</taxon>
    </lineage>
</organism>
<gene>
    <name evidence="3" type="ORF">GOARA_013_00170</name>
</gene>
<dbReference type="InterPro" id="IPR000719">
    <property type="entry name" value="Prot_kinase_dom"/>
</dbReference>
<dbReference type="Pfam" id="PF00069">
    <property type="entry name" value="Pkinase"/>
    <property type="match status" value="1"/>
</dbReference>
<dbReference type="PROSITE" id="PS00108">
    <property type="entry name" value="PROTEIN_KINASE_ST"/>
    <property type="match status" value="1"/>
</dbReference>
<dbReference type="PANTHER" id="PTHR44167:SF18">
    <property type="entry name" value="PROTEIN KINASE DOMAIN-CONTAINING PROTEIN"/>
    <property type="match status" value="1"/>
</dbReference>
<dbReference type="AlphaFoldDB" id="G7GY98"/>
<dbReference type="OrthoDB" id="5492697at2"/>
<reference evidence="3 4" key="1">
    <citation type="submission" date="2011-11" db="EMBL/GenBank/DDBJ databases">
        <title>Whole genome shotgun sequence of Gordonia araii NBRC 100433.</title>
        <authorList>
            <person name="Yoshida Y."/>
            <person name="Hosoyama A."/>
            <person name="Tsuchikane K."/>
            <person name="Katsumata H."/>
            <person name="Yamazaki S."/>
            <person name="Fujita N."/>
        </authorList>
    </citation>
    <scope>NUCLEOTIDE SEQUENCE [LARGE SCALE GENOMIC DNA]</scope>
    <source>
        <strain evidence="3 4">NBRC 100433</strain>
    </source>
</reference>
<dbReference type="SUPFAM" id="SSF56112">
    <property type="entry name" value="Protein kinase-like (PK-like)"/>
    <property type="match status" value="1"/>
</dbReference>
<dbReference type="Proteomes" id="UP000035088">
    <property type="component" value="Unassembled WGS sequence"/>
</dbReference>
<dbReference type="Gene3D" id="1.10.510.10">
    <property type="entry name" value="Transferase(Phosphotransferase) domain 1"/>
    <property type="match status" value="1"/>
</dbReference>
<evidence type="ECO:0000313" key="3">
    <source>
        <dbReference type="EMBL" id="GAB08573.1"/>
    </source>
</evidence>
<dbReference type="InterPro" id="IPR011009">
    <property type="entry name" value="Kinase-like_dom_sf"/>
</dbReference>
<dbReference type="EMBL" id="BAEE01000013">
    <property type="protein sequence ID" value="GAB08573.1"/>
    <property type="molecule type" value="Genomic_DNA"/>
</dbReference>
<dbReference type="STRING" id="1073574.GOARA_013_00170"/>
<accession>G7GY98</accession>
<dbReference type="RefSeq" id="WP_007320650.1">
    <property type="nucleotide sequence ID" value="NZ_BAEE01000013.1"/>
</dbReference>
<sequence length="599" mass="64197">MTDPTRLDNTGDEPRSTRLDGAAQPAPTSLDGAPAGTRLDAFADSAPGTRLDNAFGATAGGAPNTRVTVLPSALDPHLTPIRTLGQGGEGTVYLCVDNTGLIEQGEHFAVKVYSHGYEPEFAIPFATHEFAAQFPYEHAVVVYRRDKDPDGRHYDVMEYCAPGTLVDFLDSRPDGRVANHTQGLSVLHEIATVLHAIQEPDRGVRLVHGDIKPENVLVRTVAPFDIVLTDFGISVAMTNRSRVTNNGKGTLAYSAPGALVQSSLEADWWSVGMIMFRVLVGRDYFTTPDGRRFSDTTIEYNLQTESISLDALDGVDWMSESERARWKLLLTGLLTRAPARRWGFGEVMAWIDGGSPTVDGQALQPDSGGADGQPKTRARDPYAFPGSGSLYTLDEIGVAATADPVGFAGSLSGQGAEQFIRWVQAEFGAEAWPFSRYQNSWPPHLRAVYFLAQIAPEQQLVYRGFALNGRADLARLGVAATTDDVAAEVVAELHGTGLIGALESPQRPGFAAVDADAHGVAAASEKMIRDNGQLQRLTGGGGFDADRGTTEKRVLARLVYGPALAAKAGAAEQVVTALRGNIDAHPGAAEVDWFREIRG</sequence>
<keyword evidence="4" id="KW-1185">Reference proteome</keyword>
<dbReference type="PANTHER" id="PTHR44167">
    <property type="entry name" value="OVARIAN-SPECIFIC SERINE/THREONINE-PROTEIN KINASE LOK-RELATED"/>
    <property type="match status" value="1"/>
</dbReference>
<dbReference type="SMART" id="SM00220">
    <property type="entry name" value="S_TKc"/>
    <property type="match status" value="1"/>
</dbReference>
<dbReference type="CDD" id="cd00180">
    <property type="entry name" value="PKc"/>
    <property type="match status" value="1"/>
</dbReference>
<keyword evidence="3" id="KW-0418">Kinase</keyword>
<feature type="region of interest" description="Disordered" evidence="1">
    <location>
        <begin position="358"/>
        <end position="379"/>
    </location>
</feature>
<proteinExistence type="predicted"/>
<feature type="domain" description="Protein kinase" evidence="2">
    <location>
        <begin position="78"/>
        <end position="358"/>
    </location>
</feature>
<comment type="caution">
    <text evidence="3">The sequence shown here is derived from an EMBL/GenBank/DDBJ whole genome shotgun (WGS) entry which is preliminary data.</text>
</comment>
<keyword evidence="3" id="KW-0723">Serine/threonine-protein kinase</keyword>
<dbReference type="GO" id="GO:0004674">
    <property type="term" value="F:protein serine/threonine kinase activity"/>
    <property type="evidence" value="ECO:0007669"/>
    <property type="project" value="UniProtKB-KW"/>
</dbReference>
<evidence type="ECO:0000313" key="4">
    <source>
        <dbReference type="Proteomes" id="UP000035088"/>
    </source>
</evidence>
<dbReference type="GO" id="GO:0005524">
    <property type="term" value="F:ATP binding"/>
    <property type="evidence" value="ECO:0007669"/>
    <property type="project" value="InterPro"/>
</dbReference>
<evidence type="ECO:0000256" key="1">
    <source>
        <dbReference type="SAM" id="MobiDB-lite"/>
    </source>
</evidence>
<keyword evidence="3" id="KW-0808">Transferase</keyword>
<dbReference type="PROSITE" id="PS50011">
    <property type="entry name" value="PROTEIN_KINASE_DOM"/>
    <property type="match status" value="1"/>
</dbReference>